<evidence type="ECO:0000313" key="2">
    <source>
        <dbReference type="Proteomes" id="UP000011607"/>
    </source>
</evidence>
<organism evidence="1 2">
    <name type="scientific">Halobiforma nitratireducens JCM 10879</name>
    <dbReference type="NCBI Taxonomy" id="1227454"/>
    <lineage>
        <taxon>Archaea</taxon>
        <taxon>Methanobacteriati</taxon>
        <taxon>Methanobacteriota</taxon>
        <taxon>Stenosarchaea group</taxon>
        <taxon>Halobacteria</taxon>
        <taxon>Halobacteriales</taxon>
        <taxon>Natrialbaceae</taxon>
        <taxon>Halobiforma</taxon>
    </lineage>
</organism>
<dbReference type="Pfam" id="PF25251">
    <property type="entry name" value="DUF7853"/>
    <property type="match status" value="1"/>
</dbReference>
<dbReference type="Proteomes" id="UP000011607">
    <property type="component" value="Unassembled WGS sequence"/>
</dbReference>
<protein>
    <submittedName>
        <fullName evidence="1">Uncharacterized protein</fullName>
    </submittedName>
</protein>
<comment type="caution">
    <text evidence="1">The sequence shown here is derived from an EMBL/GenBank/DDBJ whole genome shotgun (WGS) entry which is preliminary data.</text>
</comment>
<dbReference type="EMBL" id="AOMA01000097">
    <property type="protein sequence ID" value="EMA38327.1"/>
    <property type="molecule type" value="Genomic_DNA"/>
</dbReference>
<dbReference type="eggNOG" id="arCOG09242">
    <property type="taxonomic scope" value="Archaea"/>
</dbReference>
<name>M0LXK7_9EURY</name>
<keyword evidence="2" id="KW-1185">Reference proteome</keyword>
<accession>M0LXK7</accession>
<dbReference type="InterPro" id="IPR057175">
    <property type="entry name" value="DUF7853"/>
</dbReference>
<dbReference type="AlphaFoldDB" id="M0LXK7"/>
<dbReference type="OrthoDB" id="205738at2157"/>
<evidence type="ECO:0000313" key="1">
    <source>
        <dbReference type="EMBL" id="EMA38327.1"/>
    </source>
</evidence>
<dbReference type="RefSeq" id="WP_006672927.1">
    <property type="nucleotide sequence ID" value="NZ_AOMA01000097.1"/>
</dbReference>
<proteinExistence type="predicted"/>
<reference evidence="1 2" key="1">
    <citation type="journal article" date="2014" name="PLoS Genet.">
        <title>Phylogenetically driven sequencing of extremely halophilic archaea reveals strategies for static and dynamic osmo-response.</title>
        <authorList>
            <person name="Becker E.A."/>
            <person name="Seitzer P.M."/>
            <person name="Tritt A."/>
            <person name="Larsen D."/>
            <person name="Krusor M."/>
            <person name="Yao A.I."/>
            <person name="Wu D."/>
            <person name="Madern D."/>
            <person name="Eisen J.A."/>
            <person name="Darling A.E."/>
            <person name="Facciotti M.T."/>
        </authorList>
    </citation>
    <scope>NUCLEOTIDE SEQUENCE [LARGE SCALE GENOMIC DNA]</scope>
    <source>
        <strain evidence="1 2">JCM 10879</strain>
    </source>
</reference>
<sequence>MSSPPQETETHEVTLSREERWVVHQLLASRIDDAVDDSETPAEWAVEALGTVENDGPNAFTERQLRRLRDDVDDYLDDAETPDRDIDPGAAVLERLESVLGS</sequence>
<gene>
    <name evidence="1" type="ORF">C446_10060</name>
</gene>